<evidence type="ECO:0000256" key="5">
    <source>
        <dbReference type="ARBA" id="ARBA00022475"/>
    </source>
</evidence>
<evidence type="ECO:0000256" key="2">
    <source>
        <dbReference type="ARBA" id="ARBA00004413"/>
    </source>
</evidence>
<evidence type="ECO:0000256" key="13">
    <source>
        <dbReference type="ARBA" id="ARBA00073026"/>
    </source>
</evidence>
<dbReference type="GO" id="GO:0005886">
    <property type="term" value="C:plasma membrane"/>
    <property type="evidence" value="ECO:0007669"/>
    <property type="project" value="UniProtKB-SubCell"/>
</dbReference>
<evidence type="ECO:0000313" key="16">
    <source>
        <dbReference type="Proteomes" id="UP001162162"/>
    </source>
</evidence>
<comment type="caution">
    <text evidence="15">The sequence shown here is derived from an EMBL/GenBank/DDBJ whole genome shotgun (WGS) entry which is preliminary data.</text>
</comment>
<keyword evidence="9" id="KW-0539">Nucleus</keyword>
<keyword evidence="7" id="KW-0472">Membrane</keyword>
<dbReference type="InterPro" id="IPR005574">
    <property type="entry name" value="Rpb4/RPC9"/>
</dbReference>
<evidence type="ECO:0000256" key="12">
    <source>
        <dbReference type="ARBA" id="ARBA00045808"/>
    </source>
</evidence>
<dbReference type="InterPro" id="IPR038846">
    <property type="entry name" value="RPC9"/>
</dbReference>
<evidence type="ECO:0000256" key="9">
    <source>
        <dbReference type="ARBA" id="ARBA00023242"/>
    </source>
</evidence>
<evidence type="ECO:0000256" key="8">
    <source>
        <dbReference type="ARBA" id="ARBA00023163"/>
    </source>
</evidence>
<evidence type="ECO:0000256" key="11">
    <source>
        <dbReference type="ARBA" id="ARBA00044007"/>
    </source>
</evidence>
<dbReference type="Pfam" id="PF03874">
    <property type="entry name" value="RNA_pol_Rpb4"/>
    <property type="match status" value="1"/>
</dbReference>
<dbReference type="FunFam" id="1.20.1250.40:FF:000002">
    <property type="entry name" value="DNA-directed RNA polymerase III subunit RPC9"/>
    <property type="match status" value="1"/>
</dbReference>
<keyword evidence="16" id="KW-1185">Reference proteome</keyword>
<gene>
    <name evidence="15" type="ORF">NQ318_012495</name>
</gene>
<dbReference type="AlphaFoldDB" id="A0AAV8X6M9"/>
<dbReference type="SUPFAM" id="SSF47819">
    <property type="entry name" value="HRDC-like"/>
    <property type="match status" value="1"/>
</dbReference>
<dbReference type="EMBL" id="JAPWTK010001111">
    <property type="protein sequence ID" value="KAJ8934064.1"/>
    <property type="molecule type" value="Genomic_DNA"/>
</dbReference>
<evidence type="ECO:0000256" key="4">
    <source>
        <dbReference type="ARBA" id="ARBA00016672"/>
    </source>
</evidence>
<comment type="function">
    <text evidence="12">DNA-dependent RNA polymerase catalyzes the transcription of DNA into RNA using the four ribonucleoside triphosphates as substrates. Specific peripheric component of RNA polymerase III (Pol III) which synthesizes small non-coding RNAs including 5S rRNA, snRNAs, tRNAs and miRNAs from at least 500 distinct genomic loci. With POLR3H/RPC8 forms a mobile stalk that protrudes from Pol III core and functions primarily in transcription initiation. Pol III plays a key role in sensing and limiting infection by intracellular bacteria and DNA viruses. Acts as nuclear and cytosolic DNA sensor involved in innate immune response. Can sense non-self dsDNA that serves as template for transcription into dsRNA. The non-self RNA polymerase III transcripts, such as Epstein-Barr virus-encoded RNAs (EBERs) induce type I interferon and NF-kappa-B through the RIG-I pathway.</text>
</comment>
<keyword evidence="8" id="KW-0804">Transcription</keyword>
<evidence type="ECO:0000256" key="10">
    <source>
        <dbReference type="ARBA" id="ARBA00043924"/>
    </source>
</evidence>
<dbReference type="InterPro" id="IPR038324">
    <property type="entry name" value="Rpb4/RPC9_sf"/>
</dbReference>
<evidence type="ECO:0000259" key="14">
    <source>
        <dbReference type="SMART" id="SM00657"/>
    </source>
</evidence>
<dbReference type="Gene3D" id="1.20.1250.40">
    <property type="match status" value="1"/>
</dbReference>
<dbReference type="PANTHER" id="PTHR15561:SF0">
    <property type="entry name" value="DNA-DIRECTED RNA POLYMERASE III SUBUNIT RPC9"/>
    <property type="match status" value="1"/>
</dbReference>
<sequence length="132" mass="15253">MEIVNANCATLSNYEVLKHLQKIKDSKKKHKGQLATITYETIRYLENTACSEQTPENIKECLNALAPFNLNKTEKLMIINSPPTTALDIQLMIEESEERLSEQQAEQILEIITRYFPHVMKEKVEQEEEATE</sequence>
<dbReference type="GO" id="GO:0000166">
    <property type="term" value="F:nucleotide binding"/>
    <property type="evidence" value="ECO:0007669"/>
    <property type="project" value="InterPro"/>
</dbReference>
<dbReference type="GO" id="GO:0005666">
    <property type="term" value="C:RNA polymerase III complex"/>
    <property type="evidence" value="ECO:0007669"/>
    <property type="project" value="InterPro"/>
</dbReference>
<comment type="similarity">
    <text evidence="3">Belongs to the eukaryotic RPC9 RNA polymerase subunit family.</text>
</comment>
<keyword evidence="6" id="KW-0240">DNA-directed RNA polymerase</keyword>
<evidence type="ECO:0000256" key="7">
    <source>
        <dbReference type="ARBA" id="ARBA00023136"/>
    </source>
</evidence>
<dbReference type="InterPro" id="IPR006590">
    <property type="entry name" value="RNA_pol_Rpb4/RPC9_core"/>
</dbReference>
<reference evidence="15" key="1">
    <citation type="journal article" date="2023" name="Insect Mol. Biol.">
        <title>Genome sequencing provides insights into the evolution of gene families encoding plant cell wall-degrading enzymes in longhorned beetles.</title>
        <authorList>
            <person name="Shin N.R."/>
            <person name="Okamura Y."/>
            <person name="Kirsch R."/>
            <person name="Pauchet Y."/>
        </authorList>
    </citation>
    <scope>NUCLEOTIDE SEQUENCE</scope>
    <source>
        <strain evidence="15">AMC_N1</strain>
    </source>
</reference>
<evidence type="ECO:0000256" key="3">
    <source>
        <dbReference type="ARBA" id="ARBA00006898"/>
    </source>
</evidence>
<dbReference type="InterPro" id="IPR010997">
    <property type="entry name" value="HRDC-like_sf"/>
</dbReference>
<feature type="domain" description="RNA polymerase Rpb4/RPC9 core" evidence="14">
    <location>
        <begin position="1"/>
        <end position="119"/>
    </location>
</feature>
<evidence type="ECO:0000313" key="15">
    <source>
        <dbReference type="EMBL" id="KAJ8934064.1"/>
    </source>
</evidence>
<comment type="subunit">
    <text evidence="11">Component of the RNA polymerase III complex consisting of 17 subunits: a ten-subunit horseshoe-shaped catalytic core composed of POLR3A/RPC1, POLR3B/RPC2, POLR1C/RPAC1, POLR1D/RPAC2, POLR3K/RPC10, POLR2E/RPABC1, POLR2F/RPABC2, POLR2H/RPABC3, POLR2K/RPABC4 and POLR2L/RPABC5; a mobile stalk composed of two subunits POLR3H/RPC8 and CRCP/RPC9, protruding from the core and functioning primarily in transcription initiation; and additional subunits homologous to general transcription factors of the RNA polymerase II machinery, POLR3C/RPC3-POLR3F/RPC6-POLR3G/RPC7 heterotrimer required for transcription initiation and POLR3D/RPC4-POLR3E/RPC5 heterodimer involved in both transcription initiation and termination.</text>
</comment>
<organism evidence="15 16">
    <name type="scientific">Aromia moschata</name>
    <dbReference type="NCBI Taxonomy" id="1265417"/>
    <lineage>
        <taxon>Eukaryota</taxon>
        <taxon>Metazoa</taxon>
        <taxon>Ecdysozoa</taxon>
        <taxon>Arthropoda</taxon>
        <taxon>Hexapoda</taxon>
        <taxon>Insecta</taxon>
        <taxon>Pterygota</taxon>
        <taxon>Neoptera</taxon>
        <taxon>Endopterygota</taxon>
        <taxon>Coleoptera</taxon>
        <taxon>Polyphaga</taxon>
        <taxon>Cucujiformia</taxon>
        <taxon>Chrysomeloidea</taxon>
        <taxon>Cerambycidae</taxon>
        <taxon>Cerambycinae</taxon>
        <taxon>Callichromatini</taxon>
        <taxon>Aromia</taxon>
    </lineage>
</organism>
<proteinExistence type="inferred from homology"/>
<comment type="function">
    <text evidence="10">Accessory protein for the calcitonin gene-related peptide (CGRP) receptor. It modulates CGRP responsiveness in a variety of tissues.</text>
</comment>
<dbReference type="PANTHER" id="PTHR15561">
    <property type="entry name" value="CALCITONIN GENE-RELATED PEPTIDE-RECEPTOR COMPONENT PROTEIN"/>
    <property type="match status" value="1"/>
</dbReference>
<comment type="subcellular location">
    <subcellularLocation>
        <location evidence="2">Cell membrane</location>
        <topology evidence="2">Peripheral membrane protein</topology>
        <orientation evidence="2">Cytoplasmic side</orientation>
    </subcellularLocation>
    <subcellularLocation>
        <location evidence="1">Nucleus</location>
    </subcellularLocation>
</comment>
<evidence type="ECO:0000256" key="1">
    <source>
        <dbReference type="ARBA" id="ARBA00004123"/>
    </source>
</evidence>
<protein>
    <recommendedName>
        <fullName evidence="4">DNA-directed RNA polymerase III subunit RPC9</fullName>
    </recommendedName>
    <alternativeName>
        <fullName evidence="13">DNA-directed RNA polymerase III subunit rpc9</fullName>
    </alternativeName>
</protein>
<dbReference type="SMART" id="SM00657">
    <property type="entry name" value="RPOL4c"/>
    <property type="match status" value="1"/>
</dbReference>
<dbReference type="GO" id="GO:0006384">
    <property type="term" value="P:transcription initiation at RNA polymerase III promoter"/>
    <property type="evidence" value="ECO:0007669"/>
    <property type="project" value="InterPro"/>
</dbReference>
<evidence type="ECO:0000256" key="6">
    <source>
        <dbReference type="ARBA" id="ARBA00022478"/>
    </source>
</evidence>
<accession>A0AAV8X6M9</accession>
<keyword evidence="5" id="KW-1003">Cell membrane</keyword>
<dbReference type="Proteomes" id="UP001162162">
    <property type="component" value="Unassembled WGS sequence"/>
</dbReference>
<name>A0AAV8X6M9_9CUCU</name>